<evidence type="ECO:0000259" key="1">
    <source>
        <dbReference type="Pfam" id="PF05118"/>
    </source>
</evidence>
<evidence type="ECO:0000313" key="3">
    <source>
        <dbReference type="Proteomes" id="UP000077552"/>
    </source>
</evidence>
<dbReference type="OrthoDB" id="1441538at2"/>
<sequence length="230" mass="26879">MENAFLKLPFHFSEEKLLDDLAICKKYNFTSHFNKNDYSGNWTSIALRSQNGEMNNIFALPQNGEKYKDTELLQKCAYFKEVIDFFECEKESIRLLNLKPGSIIKEHTDYNLGYEDGIFRIHIPIITNEEVHFFIDSKEVKMLPTECWYGNFNLPHSVRNDGKADRIHLVMDCIRNDWSDNLFAECGYNFEAEKAAPEYSRETKLQMIEQLKLMGTETSKAMIAKLQSEI</sequence>
<gene>
    <name evidence="2" type="ORF">A7A78_11605</name>
</gene>
<reference evidence="2 3" key="1">
    <citation type="submission" date="2016-05" db="EMBL/GenBank/DDBJ databases">
        <title>Genome sequencing of Vitellibacter soesokkakensis RSSK-12.</title>
        <authorList>
            <person name="Thevarajoo S."/>
            <person name="Selvaratnam C."/>
            <person name="Goh K.M."/>
            <person name="Chan K.-G."/>
            <person name="Chong C.S."/>
        </authorList>
    </citation>
    <scope>NUCLEOTIDE SEQUENCE [LARGE SCALE GENOMIC DNA]</scope>
    <source>
        <strain evidence="2 3">RSSK-12</strain>
    </source>
</reference>
<dbReference type="Pfam" id="PF05118">
    <property type="entry name" value="Asp_Arg_Hydrox"/>
    <property type="match status" value="1"/>
</dbReference>
<dbReference type="EMBL" id="LXIE01000011">
    <property type="protein sequence ID" value="OAD91673.1"/>
    <property type="molecule type" value="Genomic_DNA"/>
</dbReference>
<feature type="domain" description="Aspartyl/asparaginy/proline hydroxylase" evidence="1">
    <location>
        <begin position="35"/>
        <end position="175"/>
    </location>
</feature>
<dbReference type="Gene3D" id="2.60.120.330">
    <property type="entry name" value="B-lactam Antibiotic, Isopenicillin N Synthase, Chain"/>
    <property type="match status" value="1"/>
</dbReference>
<evidence type="ECO:0000313" key="2">
    <source>
        <dbReference type="EMBL" id="OAD91673.1"/>
    </source>
</evidence>
<dbReference type="AlphaFoldDB" id="A0A1A9LEM8"/>
<organism evidence="2 3">
    <name type="scientific">Aequorivita soesokkakensis</name>
    <dbReference type="NCBI Taxonomy" id="1385699"/>
    <lineage>
        <taxon>Bacteria</taxon>
        <taxon>Pseudomonadati</taxon>
        <taxon>Bacteroidota</taxon>
        <taxon>Flavobacteriia</taxon>
        <taxon>Flavobacteriales</taxon>
        <taxon>Flavobacteriaceae</taxon>
        <taxon>Aequorivita</taxon>
    </lineage>
</organism>
<keyword evidence="3" id="KW-1185">Reference proteome</keyword>
<accession>A0A1A9LEM8</accession>
<dbReference type="InterPro" id="IPR007803">
    <property type="entry name" value="Asp/Arg/Pro-Hydrxlase"/>
</dbReference>
<proteinExistence type="predicted"/>
<dbReference type="SUPFAM" id="SSF51197">
    <property type="entry name" value="Clavaminate synthase-like"/>
    <property type="match status" value="1"/>
</dbReference>
<protein>
    <submittedName>
        <fullName evidence="2">Aspartyl beta-hydroxylase</fullName>
    </submittedName>
</protein>
<dbReference type="STRING" id="1385699.A7A78_11605"/>
<name>A0A1A9LEM8_9FLAO</name>
<dbReference type="Proteomes" id="UP000077552">
    <property type="component" value="Unassembled WGS sequence"/>
</dbReference>
<dbReference type="InterPro" id="IPR027443">
    <property type="entry name" value="IPNS-like_sf"/>
</dbReference>
<dbReference type="RefSeq" id="WP_068761521.1">
    <property type="nucleotide sequence ID" value="NZ_LXIE01000011.1"/>
</dbReference>
<comment type="caution">
    <text evidence="2">The sequence shown here is derived from an EMBL/GenBank/DDBJ whole genome shotgun (WGS) entry which is preliminary data.</text>
</comment>